<sequence>FYPSFNLLFVNFIRSVCMDFNTMIILRKSDYFSDVISLIKNHH</sequence>
<proteinExistence type="predicted"/>
<protein>
    <submittedName>
        <fullName evidence="1">Random genomic sequence MG02</fullName>
    </submittedName>
</protein>
<dbReference type="AlphaFoldDB" id="Q49471"/>
<evidence type="ECO:0000313" key="1">
    <source>
        <dbReference type="EMBL" id="CAA43725.1"/>
    </source>
</evidence>
<accession>Q49471</accession>
<reference evidence="1" key="1">
    <citation type="journal article" date="1991" name="Nucleic Acids Res.">
        <title>A random sequencing approach for placing markers on the physical map of Mycoplasma genitalium.</title>
        <authorList>
            <person name="Peterson S.N."/>
            <person name="Schramm N."/>
            <person name="Hu P.-C."/>
            <person name="Bott K.F."/>
            <person name="Hutchison C.A. III"/>
        </authorList>
    </citation>
    <scope>NUCLEOTIDE SEQUENCE</scope>
</reference>
<organism evidence="1">
    <name type="scientific">Mycoplasmoides genitalium</name>
    <name type="common">Mycoplasma genitalium</name>
    <dbReference type="NCBI Taxonomy" id="2097"/>
    <lineage>
        <taxon>Bacteria</taxon>
        <taxon>Bacillati</taxon>
        <taxon>Mycoplasmatota</taxon>
        <taxon>Mycoplasmoidales</taxon>
        <taxon>Mycoplasmoidaceae</taxon>
        <taxon>Mycoplasmoides</taxon>
    </lineage>
</organism>
<feature type="non-terminal residue" evidence="1">
    <location>
        <position position="1"/>
    </location>
</feature>
<name>Q49471_MYCGT</name>
<dbReference type="EMBL" id="X61511">
    <property type="protein sequence ID" value="CAA43725.1"/>
    <property type="molecule type" value="Genomic_DNA"/>
</dbReference>